<dbReference type="Proteomes" id="UP000247702">
    <property type="component" value="Unassembled WGS sequence"/>
</dbReference>
<organism evidence="2 4">
    <name type="scientific">Rhizophagus clarus</name>
    <dbReference type="NCBI Taxonomy" id="94130"/>
    <lineage>
        <taxon>Eukaryota</taxon>
        <taxon>Fungi</taxon>
        <taxon>Fungi incertae sedis</taxon>
        <taxon>Mucoromycota</taxon>
        <taxon>Glomeromycotina</taxon>
        <taxon>Glomeromycetes</taxon>
        <taxon>Glomerales</taxon>
        <taxon>Glomeraceae</taxon>
        <taxon>Rhizophagus</taxon>
    </lineage>
</organism>
<feature type="region of interest" description="Disordered" evidence="1">
    <location>
        <begin position="191"/>
        <end position="264"/>
    </location>
</feature>
<feature type="compositionally biased region" description="Low complexity" evidence="1">
    <location>
        <begin position="98"/>
        <end position="110"/>
    </location>
</feature>
<protein>
    <submittedName>
        <fullName evidence="2">Uncharacterized protein</fullName>
    </submittedName>
</protein>
<feature type="compositionally biased region" description="Low complexity" evidence="1">
    <location>
        <begin position="519"/>
        <end position="545"/>
    </location>
</feature>
<dbReference type="EMBL" id="BLAL01000036">
    <property type="protein sequence ID" value="GES78265.1"/>
    <property type="molecule type" value="Genomic_DNA"/>
</dbReference>
<evidence type="ECO:0000256" key="1">
    <source>
        <dbReference type="SAM" id="MobiDB-lite"/>
    </source>
</evidence>
<feature type="region of interest" description="Disordered" evidence="1">
    <location>
        <begin position="513"/>
        <end position="581"/>
    </location>
</feature>
<feature type="compositionally biased region" description="Polar residues" evidence="1">
    <location>
        <begin position="341"/>
        <end position="365"/>
    </location>
</feature>
<feature type="compositionally biased region" description="Basic residues" evidence="1">
    <location>
        <begin position="572"/>
        <end position="581"/>
    </location>
</feature>
<accession>A0A2Z6RHU3</accession>
<dbReference type="OrthoDB" id="2441776at2759"/>
<proteinExistence type="predicted"/>
<feature type="compositionally biased region" description="Basic and acidic residues" evidence="1">
    <location>
        <begin position="201"/>
        <end position="211"/>
    </location>
</feature>
<sequence length="581" mass="65933">MHKIRKAFAFLTSPLSRINKSSKEAKSSTQPTSPDIQKENNKSSNFKNDKNDNIRKNNYDTNPLNKIKKKISNDFKKPTSKKSPSELRKSESKRKTSSKTASSTTVSTLKHSSSNHRKKLPAIKNSDGGDGESENAREINIDNEEEGDNDDNVPLGLCFQHSRTISFDYPPPFSQRNQEYYDDDIQIKNVSGMSLHPNRSMTRDPNMEKYHYSKNSSSPKPTTPPLIHTSRELLQPRPPHHFRERKFSSSASSSSSASFDSNGSRYRRKYNANVTSLNSQRNKRYSNYSLPYWNEYEYDDYNPSGYYYDEMNDGYAENRIINIPNVDLSNTPSIEKIRRISLNTSSSRPRNDSFSKMYSGLTTTRRSNDSNRLVAGANPPPPNKYQKEATKTMTTSEYHKYQQEMVAVQYLKHGISPMIDDPISVHNPRGPTLIQVQSMMNKRLSVIDRGYSGSYTSPAELARKNSCTRTVSDYSFSAGNGGINSHRRTHSESNMQISSRHHHHYYYNTPLHLQHQSHHSSISSSSSGSTYVSSGGPPTPTSRSSMMFNSNVYGSRPNTPSSGSGYILEKEKRRKSGLREY</sequence>
<feature type="compositionally biased region" description="Basic and acidic residues" evidence="1">
    <location>
        <begin position="36"/>
        <end position="58"/>
    </location>
</feature>
<comment type="caution">
    <text evidence="2">The sequence shown here is derived from an EMBL/GenBank/DDBJ whole genome shotgun (WGS) entry which is preliminary data.</text>
</comment>
<evidence type="ECO:0000313" key="2">
    <source>
        <dbReference type="EMBL" id="GBC02226.1"/>
    </source>
</evidence>
<evidence type="ECO:0000313" key="3">
    <source>
        <dbReference type="EMBL" id="GES78265.1"/>
    </source>
</evidence>
<feature type="compositionally biased region" description="Basic and acidic residues" evidence="1">
    <location>
        <begin position="71"/>
        <end position="94"/>
    </location>
</feature>
<feature type="region of interest" description="Disordered" evidence="1">
    <location>
        <begin position="13"/>
        <end position="135"/>
    </location>
</feature>
<dbReference type="AlphaFoldDB" id="A0A2Z6RHU3"/>
<reference evidence="3" key="2">
    <citation type="submission" date="2019-10" db="EMBL/GenBank/DDBJ databases">
        <title>Conservation and host-specific expression of non-tandemly repeated heterogenous ribosome RNA gene in arbuscular mycorrhizal fungi.</title>
        <authorList>
            <person name="Maeda T."/>
            <person name="Kobayashi Y."/>
            <person name="Nakagawa T."/>
            <person name="Ezawa T."/>
            <person name="Yamaguchi K."/>
            <person name="Bino T."/>
            <person name="Nishimoto Y."/>
            <person name="Shigenobu S."/>
            <person name="Kawaguchi M."/>
        </authorList>
    </citation>
    <scope>NUCLEOTIDE SEQUENCE</scope>
    <source>
        <strain evidence="3">HR1</strain>
    </source>
</reference>
<feature type="compositionally biased region" description="Polar residues" evidence="1">
    <location>
        <begin position="546"/>
        <end position="564"/>
    </location>
</feature>
<dbReference type="EMBL" id="BEXD01003816">
    <property type="protein sequence ID" value="GBC02226.1"/>
    <property type="molecule type" value="Genomic_DNA"/>
</dbReference>
<name>A0A2Z6RHU3_9GLOM</name>
<feature type="region of interest" description="Disordered" evidence="1">
    <location>
        <begin position="341"/>
        <end position="391"/>
    </location>
</feature>
<feature type="compositionally biased region" description="Low complexity" evidence="1">
    <location>
        <begin position="248"/>
        <end position="258"/>
    </location>
</feature>
<evidence type="ECO:0000313" key="4">
    <source>
        <dbReference type="Proteomes" id="UP000247702"/>
    </source>
</evidence>
<dbReference type="Proteomes" id="UP000615446">
    <property type="component" value="Unassembled WGS sequence"/>
</dbReference>
<gene>
    <name evidence="3" type="ORF">RCL2_000557700</name>
    <name evidence="2" type="ORF">RclHR1_04500014</name>
</gene>
<feature type="compositionally biased region" description="Polar residues" evidence="1">
    <location>
        <begin position="191"/>
        <end position="200"/>
    </location>
</feature>
<keyword evidence="4" id="KW-1185">Reference proteome</keyword>
<reference evidence="2 4" key="1">
    <citation type="submission" date="2017-11" db="EMBL/GenBank/DDBJ databases">
        <title>The genome of Rhizophagus clarus HR1 reveals common genetic basis of auxotrophy among arbuscular mycorrhizal fungi.</title>
        <authorList>
            <person name="Kobayashi Y."/>
        </authorList>
    </citation>
    <scope>NUCLEOTIDE SEQUENCE [LARGE SCALE GENOMIC DNA]</scope>
    <source>
        <strain evidence="2 4">HR1</strain>
    </source>
</reference>